<feature type="transmembrane region" description="Helical" evidence="2">
    <location>
        <begin position="6"/>
        <end position="24"/>
    </location>
</feature>
<dbReference type="EMBL" id="JAPDDS010000020">
    <property type="protein sequence ID" value="MCW1887630.1"/>
    <property type="molecule type" value="Genomic_DNA"/>
</dbReference>
<reference evidence="5 6" key="1">
    <citation type="submission" date="2022-10" db="EMBL/GenBank/DDBJ databases">
        <title>Luteolibacter flavescens strain MCCC 1K03193, whole genome shotgun sequencing project.</title>
        <authorList>
            <person name="Zhao G."/>
            <person name="Shen L."/>
        </authorList>
    </citation>
    <scope>NUCLEOTIDE SEQUENCE [LARGE SCALE GENOMIC DNA]</scope>
    <source>
        <strain evidence="5 6">MCCC 1K03193</strain>
    </source>
</reference>
<dbReference type="Proteomes" id="UP001207930">
    <property type="component" value="Unassembled WGS sequence"/>
</dbReference>
<feature type="domain" description="VWFA" evidence="4">
    <location>
        <begin position="88"/>
        <end position="195"/>
    </location>
</feature>
<sequence>MNFTSPSFLWMLAALAPLAAAYFLKVRPRRFPVNALFLWEKIFQEKKASSLFQRLRDLFSLLLLALALGAIAFAAAGPRPASQDKRDLLIVIDTSPSMRAKTGADGSGKDGLEDAKDRARDIIRALNGTRRAALATASGELDFLSHASDSPKDLTDAISRLQVADVPVGPQTVAALNSCAKGAGSAGRVLLITDGNPGWEGLDPGVEIMRLTPSAPNAGFIAADLDRKPGTTRGAVFFYRIASSVKQETSAELELRHDEMGLARLVPVTLKPGEETSDTLDIDDATPGRWTAELKFPDALATDNVVALGLAEPKPVTVKVVGPQPLFFQRCVESFAQTGGMLSLVDEGADVTISQGSPTTDPRQVIFAPTGESPFWTGGAGEIEVLAAESKIPGHPVTKHLDLEAMRFEGARDLTPVAGALILAASETGKPLIWKARVEGRDALVVNLDPSKGEFFFSPVFPALVHGAAIDLSGRGPALRSAHPTGSRVNAGGPVTKPDGGSIPDGDFTVSKFGHYLATTQAGPRWFGGALFERSETVLDGSGPADSGASVERGYPISFWLLLLAIAMLVIEFLLYHRRKAG</sequence>
<evidence type="ECO:0000313" key="6">
    <source>
        <dbReference type="Proteomes" id="UP001207930"/>
    </source>
</evidence>
<dbReference type="InterPro" id="IPR024163">
    <property type="entry name" value="Aerotolerance_reg_N"/>
</dbReference>
<dbReference type="RefSeq" id="WP_264503586.1">
    <property type="nucleotide sequence ID" value="NZ_JAPDDS010000020.1"/>
</dbReference>
<evidence type="ECO:0000259" key="4">
    <source>
        <dbReference type="Pfam" id="PF13519"/>
    </source>
</evidence>
<dbReference type="Gene3D" id="3.40.50.410">
    <property type="entry name" value="von Willebrand factor, type A domain"/>
    <property type="match status" value="1"/>
</dbReference>
<name>A0ABT3FVL9_9BACT</name>
<dbReference type="InterPro" id="IPR036465">
    <property type="entry name" value="vWFA_dom_sf"/>
</dbReference>
<keyword evidence="6" id="KW-1185">Reference proteome</keyword>
<dbReference type="PANTHER" id="PTHR37464:SF1">
    <property type="entry name" value="BLL2463 PROTEIN"/>
    <property type="match status" value="1"/>
</dbReference>
<evidence type="ECO:0000259" key="3">
    <source>
        <dbReference type="Pfam" id="PF07584"/>
    </source>
</evidence>
<feature type="transmembrane region" description="Helical" evidence="2">
    <location>
        <begin position="58"/>
        <end position="76"/>
    </location>
</feature>
<dbReference type="PANTHER" id="PTHR37464">
    <property type="entry name" value="BLL2463 PROTEIN"/>
    <property type="match status" value="1"/>
</dbReference>
<proteinExistence type="predicted"/>
<dbReference type="Pfam" id="PF07584">
    <property type="entry name" value="BatA"/>
    <property type="match status" value="1"/>
</dbReference>
<dbReference type="Pfam" id="PF13519">
    <property type="entry name" value="VWA_2"/>
    <property type="match status" value="1"/>
</dbReference>
<protein>
    <submittedName>
        <fullName evidence="5">VWA domain-containing protein</fullName>
    </submittedName>
</protein>
<feature type="domain" description="Aerotolerance regulator N-terminal" evidence="3">
    <location>
        <begin position="1"/>
        <end position="78"/>
    </location>
</feature>
<evidence type="ECO:0000256" key="2">
    <source>
        <dbReference type="SAM" id="Phobius"/>
    </source>
</evidence>
<feature type="region of interest" description="Disordered" evidence="1">
    <location>
        <begin position="481"/>
        <end position="502"/>
    </location>
</feature>
<evidence type="ECO:0000256" key="1">
    <source>
        <dbReference type="SAM" id="MobiDB-lite"/>
    </source>
</evidence>
<evidence type="ECO:0000313" key="5">
    <source>
        <dbReference type="EMBL" id="MCW1887630.1"/>
    </source>
</evidence>
<feature type="transmembrane region" description="Helical" evidence="2">
    <location>
        <begin position="557"/>
        <end position="576"/>
    </location>
</feature>
<organism evidence="5 6">
    <name type="scientific">Luteolibacter flavescens</name>
    <dbReference type="NCBI Taxonomy" id="1859460"/>
    <lineage>
        <taxon>Bacteria</taxon>
        <taxon>Pseudomonadati</taxon>
        <taxon>Verrucomicrobiota</taxon>
        <taxon>Verrucomicrobiia</taxon>
        <taxon>Verrucomicrobiales</taxon>
        <taxon>Verrucomicrobiaceae</taxon>
        <taxon>Luteolibacter</taxon>
    </lineage>
</organism>
<accession>A0ABT3FVL9</accession>
<keyword evidence="2" id="KW-1133">Transmembrane helix</keyword>
<keyword evidence="2" id="KW-0812">Transmembrane</keyword>
<comment type="caution">
    <text evidence="5">The sequence shown here is derived from an EMBL/GenBank/DDBJ whole genome shotgun (WGS) entry which is preliminary data.</text>
</comment>
<gene>
    <name evidence="5" type="ORF">OKA04_23030</name>
</gene>
<dbReference type="InterPro" id="IPR002035">
    <property type="entry name" value="VWF_A"/>
</dbReference>
<keyword evidence="2" id="KW-0472">Membrane</keyword>
<dbReference type="SUPFAM" id="SSF53300">
    <property type="entry name" value="vWA-like"/>
    <property type="match status" value="1"/>
</dbReference>